<feature type="region of interest" description="Disordered" evidence="5">
    <location>
        <begin position="400"/>
        <end position="429"/>
    </location>
</feature>
<reference evidence="7" key="1">
    <citation type="journal article" date="2021" name="Open Biol.">
        <title>Shared evolutionary footprints suggest mitochondrial oxidative damage underlies multiple complex I losses in fungi.</title>
        <authorList>
            <person name="Schikora-Tamarit M.A."/>
            <person name="Marcet-Houben M."/>
            <person name="Nosek J."/>
            <person name="Gabaldon T."/>
        </authorList>
    </citation>
    <scope>NUCLEOTIDE SEQUENCE</scope>
    <source>
        <strain evidence="7">CBS2887</strain>
    </source>
</reference>
<dbReference type="Proteomes" id="UP000774326">
    <property type="component" value="Unassembled WGS sequence"/>
</dbReference>
<dbReference type="GO" id="GO:0005935">
    <property type="term" value="C:cellular bud neck"/>
    <property type="evidence" value="ECO:0007669"/>
    <property type="project" value="UniProtKB-SubCell"/>
</dbReference>
<dbReference type="GO" id="GO:0031105">
    <property type="term" value="C:septin complex"/>
    <property type="evidence" value="ECO:0007669"/>
    <property type="project" value="UniProtKB-ARBA"/>
</dbReference>
<dbReference type="Gene3D" id="3.40.50.300">
    <property type="entry name" value="P-loop containing nucleotide triphosphate hydrolases"/>
    <property type="match status" value="1"/>
</dbReference>
<keyword evidence="2 4" id="KW-0547">Nucleotide-binding</keyword>
<dbReference type="PIRSF" id="PIRSF006698">
    <property type="entry name" value="Septin"/>
    <property type="match status" value="1"/>
</dbReference>
<evidence type="ECO:0000256" key="5">
    <source>
        <dbReference type="SAM" id="MobiDB-lite"/>
    </source>
</evidence>
<evidence type="ECO:0000256" key="2">
    <source>
        <dbReference type="ARBA" id="ARBA00022741"/>
    </source>
</evidence>
<dbReference type="GO" id="GO:0005525">
    <property type="term" value="F:GTP binding"/>
    <property type="evidence" value="ECO:0007669"/>
    <property type="project" value="UniProtKB-KW"/>
</dbReference>
<dbReference type="SUPFAM" id="SSF52540">
    <property type="entry name" value="P-loop containing nucleoside triphosphate hydrolases"/>
    <property type="match status" value="1"/>
</dbReference>
<dbReference type="PANTHER" id="PTHR18884">
    <property type="entry name" value="SEPTIN"/>
    <property type="match status" value="1"/>
</dbReference>
<evidence type="ECO:0000313" key="8">
    <source>
        <dbReference type="Proteomes" id="UP000774326"/>
    </source>
</evidence>
<dbReference type="InterPro" id="IPR030379">
    <property type="entry name" value="G_SEPTIN_dom"/>
</dbReference>
<comment type="similarity">
    <text evidence="4">Belongs to the TRAFAC class TrmE-Era-EngA-EngB-Septin-like GTPase superfamily. Septin GTPase family.</text>
</comment>
<name>A0A9P8Q7A3_WICPI</name>
<dbReference type="EMBL" id="JAEUBG010001926">
    <property type="protein sequence ID" value="KAH3685538.1"/>
    <property type="molecule type" value="Genomic_DNA"/>
</dbReference>
<keyword evidence="3 4" id="KW-0342">GTP-binding</keyword>
<feature type="region of interest" description="Disordered" evidence="5">
    <location>
        <begin position="303"/>
        <end position="345"/>
    </location>
</feature>
<keyword evidence="8" id="KW-1185">Reference proteome</keyword>
<sequence length="429" mass="48671">MVSVTSAALRKRKTLKRGLQFTLMIIGQSGSGRSTFINSLCGQQVVDASSTIALATDASEVREFQLREENVELEDNEGVKISLSIIDTPGFADSIDNSTNFDIITDYLKHQYDEILLEESRVRRNPRFKDSRVHAVLYFIQSTGHGLKELDIGMMKQLSGLVNLIPVISKADSMTADELALNKKLVLEDLKHHGIEYYDFPYDLENDDDETVDTNSYLRSLIPFSVIGSNQVFEVEGELVRGRKYPWGFINIEDHQLSDFVILRNLLLISHLQDLKDYTHEILYERYRTDALSGGNGNSLATNDAASTHSYQSSSAVKSPLIKQESTPPSIPPQSATANSSMNSDTYLAREEQIRLEEERLKAFEERVQKDLLQKKQELLERERELREIEERLEREAALKEKLSKQGATATDTDTAVIKQEEKEEEEED</sequence>
<gene>
    <name evidence="7" type="ORF">WICPIJ_003495</name>
</gene>
<dbReference type="InterPro" id="IPR016491">
    <property type="entry name" value="Septin"/>
</dbReference>
<evidence type="ECO:0000313" key="7">
    <source>
        <dbReference type="EMBL" id="KAH3685538.1"/>
    </source>
</evidence>
<dbReference type="PROSITE" id="PS51719">
    <property type="entry name" value="G_SEPTIN"/>
    <property type="match status" value="1"/>
</dbReference>
<dbReference type="OrthoDB" id="416553at2759"/>
<dbReference type="InterPro" id="IPR027417">
    <property type="entry name" value="P-loop_NTPase"/>
</dbReference>
<feature type="compositionally biased region" description="Polar residues" evidence="5">
    <location>
        <begin position="324"/>
        <end position="345"/>
    </location>
</feature>
<organism evidence="7 8">
    <name type="scientific">Wickerhamomyces pijperi</name>
    <name type="common">Yeast</name>
    <name type="synonym">Pichia pijperi</name>
    <dbReference type="NCBI Taxonomy" id="599730"/>
    <lineage>
        <taxon>Eukaryota</taxon>
        <taxon>Fungi</taxon>
        <taxon>Dikarya</taxon>
        <taxon>Ascomycota</taxon>
        <taxon>Saccharomycotina</taxon>
        <taxon>Saccharomycetes</taxon>
        <taxon>Phaffomycetales</taxon>
        <taxon>Wickerhamomycetaceae</taxon>
        <taxon>Wickerhamomyces</taxon>
    </lineage>
</organism>
<evidence type="ECO:0000256" key="1">
    <source>
        <dbReference type="ARBA" id="ARBA00004266"/>
    </source>
</evidence>
<accession>A0A9P8Q7A3</accession>
<dbReference type="AlphaFoldDB" id="A0A9P8Q7A3"/>
<evidence type="ECO:0000259" key="6">
    <source>
        <dbReference type="PROSITE" id="PS51719"/>
    </source>
</evidence>
<dbReference type="Pfam" id="PF00735">
    <property type="entry name" value="Septin"/>
    <property type="match status" value="1"/>
</dbReference>
<comment type="caution">
    <text evidence="7">The sequence shown here is derived from an EMBL/GenBank/DDBJ whole genome shotgun (WGS) entry which is preliminary data.</text>
</comment>
<protein>
    <recommendedName>
        <fullName evidence="6">Septin-type G domain-containing protein</fullName>
    </recommendedName>
</protein>
<feature type="domain" description="Septin-type G" evidence="6">
    <location>
        <begin position="17"/>
        <end position="294"/>
    </location>
</feature>
<comment type="subcellular location">
    <subcellularLocation>
        <location evidence="1">Bud neck</location>
    </subcellularLocation>
</comment>
<evidence type="ECO:0000256" key="4">
    <source>
        <dbReference type="RuleBase" id="RU004560"/>
    </source>
</evidence>
<dbReference type="CDD" id="cd01850">
    <property type="entry name" value="CDC_Septin"/>
    <property type="match status" value="1"/>
</dbReference>
<evidence type="ECO:0000256" key="3">
    <source>
        <dbReference type="ARBA" id="ARBA00023134"/>
    </source>
</evidence>
<dbReference type="FunFam" id="3.40.50.300:FF:001557">
    <property type="entry name" value="Septin homolog spn3"/>
    <property type="match status" value="1"/>
</dbReference>
<reference evidence="7" key="2">
    <citation type="submission" date="2021-01" db="EMBL/GenBank/DDBJ databases">
        <authorList>
            <person name="Schikora-Tamarit M.A."/>
        </authorList>
    </citation>
    <scope>NUCLEOTIDE SEQUENCE</scope>
    <source>
        <strain evidence="7">CBS2887</strain>
    </source>
</reference>
<proteinExistence type="inferred from homology"/>
<feature type="compositionally biased region" description="Polar residues" evidence="5">
    <location>
        <begin position="303"/>
        <end position="317"/>
    </location>
</feature>